<evidence type="ECO:0000313" key="1">
    <source>
        <dbReference type="EMBL" id="KIG18854.1"/>
    </source>
</evidence>
<comment type="caution">
    <text evidence="1">The sequence shown here is derived from an EMBL/GenBank/DDBJ whole genome shotgun (WGS) entry which is preliminary data.</text>
</comment>
<name>A0A0C1ZN16_9BACT</name>
<accession>A0A0C1ZN16</accession>
<sequence>MFSSGEVSPELNYAQRTRVPYASVGGVWDAKKCVPVQGDGEHGEPCLSGGIAEATDDCGPFSFCWNVKQDDTGTCADFCTGTLEDPICPQQTSCLIANNEVISLCIETCDPLLQACPDGLGCYWLNDEFSCLLTTQDTALGQPCDAIAACTPGLACLPAATLPDCDGATCCGSFCSLSQPVCPQPGTECTDFFEDEMAPPEYQDIGVCIVPRA</sequence>
<reference evidence="1 2" key="1">
    <citation type="submission" date="2014-12" db="EMBL/GenBank/DDBJ databases">
        <title>Genome assembly of Enhygromyxa salina DSM 15201.</title>
        <authorList>
            <person name="Sharma G."/>
            <person name="Subramanian S."/>
        </authorList>
    </citation>
    <scope>NUCLEOTIDE SEQUENCE [LARGE SCALE GENOMIC DNA]</scope>
    <source>
        <strain evidence="1 2">DSM 15201</strain>
    </source>
</reference>
<gene>
    <name evidence="1" type="ORF">DB30_07190</name>
</gene>
<dbReference type="AlphaFoldDB" id="A0A0C1ZN16"/>
<proteinExistence type="predicted"/>
<dbReference type="EMBL" id="JMCC02000008">
    <property type="protein sequence ID" value="KIG18854.1"/>
    <property type="molecule type" value="Genomic_DNA"/>
</dbReference>
<dbReference type="Proteomes" id="UP000031599">
    <property type="component" value="Unassembled WGS sequence"/>
</dbReference>
<evidence type="ECO:0000313" key="2">
    <source>
        <dbReference type="Proteomes" id="UP000031599"/>
    </source>
</evidence>
<protein>
    <submittedName>
        <fullName evidence="1">Uncharacterized protein</fullName>
    </submittedName>
</protein>
<dbReference type="RefSeq" id="WP_052546624.1">
    <property type="nucleotide sequence ID" value="NZ_JMCC02000008.1"/>
</dbReference>
<organism evidence="1 2">
    <name type="scientific">Enhygromyxa salina</name>
    <dbReference type="NCBI Taxonomy" id="215803"/>
    <lineage>
        <taxon>Bacteria</taxon>
        <taxon>Pseudomonadati</taxon>
        <taxon>Myxococcota</taxon>
        <taxon>Polyangia</taxon>
        <taxon>Nannocystales</taxon>
        <taxon>Nannocystaceae</taxon>
        <taxon>Enhygromyxa</taxon>
    </lineage>
</organism>